<dbReference type="InterPro" id="IPR051911">
    <property type="entry name" value="SDR_oxidoreductase"/>
</dbReference>
<comment type="similarity">
    <text evidence="1">Belongs to the short-chain dehydrogenases/reductases (SDR) family.</text>
</comment>
<name>A0ABP1E0U5_9APHY</name>
<sequence>MSRDQVWLITGASSGFGREMTELVLKRGDIAVATARKPETLDDLKTKKSKIHSRRSRKHLEGLTSPSTMQVAVSQERLKSLPKMLLTRCATLTFREPLELNHPLGGRLIVTSSRSGVRAVPGIGFYSASKHGTRSRMEYRGFCNESIAKLVAKTHTYPAYTKLILPIIAIFASLGDDKPRGSGRSMAVQKIYDLAAEPGSSLRLPLKKTTVQAFTGEVESVLEAAAKSES</sequence>
<dbReference type="Proteomes" id="UP001497453">
    <property type="component" value="Chromosome 7"/>
</dbReference>
<keyword evidence="4" id="KW-1185">Reference proteome</keyword>
<keyword evidence="2" id="KW-0560">Oxidoreductase</keyword>
<dbReference type="SUPFAM" id="SSF51735">
    <property type="entry name" value="NAD(P)-binding Rossmann-fold domains"/>
    <property type="match status" value="1"/>
</dbReference>
<accession>A0ABP1E0U5</accession>
<dbReference type="PANTHER" id="PTHR43976">
    <property type="entry name" value="SHORT CHAIN DEHYDROGENASE"/>
    <property type="match status" value="1"/>
</dbReference>
<reference evidence="4" key="1">
    <citation type="submission" date="2024-04" db="EMBL/GenBank/DDBJ databases">
        <authorList>
            <person name="Shaw F."/>
            <person name="Minotto A."/>
        </authorList>
    </citation>
    <scope>NUCLEOTIDE SEQUENCE [LARGE SCALE GENOMIC DNA]</scope>
</reference>
<evidence type="ECO:0000256" key="1">
    <source>
        <dbReference type="ARBA" id="ARBA00006484"/>
    </source>
</evidence>
<dbReference type="InterPro" id="IPR036291">
    <property type="entry name" value="NAD(P)-bd_dom_sf"/>
</dbReference>
<evidence type="ECO:0000256" key="2">
    <source>
        <dbReference type="ARBA" id="ARBA00023002"/>
    </source>
</evidence>
<evidence type="ECO:0000313" key="4">
    <source>
        <dbReference type="Proteomes" id="UP001497453"/>
    </source>
</evidence>
<dbReference type="PANTHER" id="PTHR43976:SF16">
    <property type="entry name" value="SHORT-CHAIN DEHYDROGENASE_REDUCTASE FAMILY PROTEIN"/>
    <property type="match status" value="1"/>
</dbReference>
<dbReference type="Gene3D" id="3.40.50.720">
    <property type="entry name" value="NAD(P)-binding Rossmann-like Domain"/>
    <property type="match status" value="2"/>
</dbReference>
<gene>
    <name evidence="3" type="ORF">GFSPODELE1_LOCUS9045</name>
</gene>
<evidence type="ECO:0000313" key="3">
    <source>
        <dbReference type="EMBL" id="CAL1712888.1"/>
    </source>
</evidence>
<dbReference type="EMBL" id="OZ037950">
    <property type="protein sequence ID" value="CAL1712888.1"/>
    <property type="molecule type" value="Genomic_DNA"/>
</dbReference>
<organism evidence="3 4">
    <name type="scientific">Somion occarium</name>
    <dbReference type="NCBI Taxonomy" id="3059160"/>
    <lineage>
        <taxon>Eukaryota</taxon>
        <taxon>Fungi</taxon>
        <taxon>Dikarya</taxon>
        <taxon>Basidiomycota</taxon>
        <taxon>Agaricomycotina</taxon>
        <taxon>Agaricomycetes</taxon>
        <taxon>Polyporales</taxon>
        <taxon>Cerrenaceae</taxon>
        <taxon>Somion</taxon>
    </lineage>
</organism>
<proteinExistence type="inferred from homology"/>
<protein>
    <submittedName>
        <fullName evidence="3">Uncharacterized protein</fullName>
    </submittedName>
</protein>